<dbReference type="InterPro" id="IPR029035">
    <property type="entry name" value="DHS-like_NAD/FAD-binding_dom"/>
</dbReference>
<dbReference type="InterPro" id="IPR026590">
    <property type="entry name" value="Ssirtuin_cat_dom"/>
</dbReference>
<dbReference type="Gene3D" id="3.30.565.10">
    <property type="entry name" value="Histidine kinase-like ATPase, C-terminal domain"/>
    <property type="match status" value="1"/>
</dbReference>
<dbReference type="CDD" id="cd17546">
    <property type="entry name" value="REC_hyHK_CKI1_RcsC-like"/>
    <property type="match status" value="1"/>
</dbReference>
<protein>
    <recommendedName>
        <fullName evidence="11">Response regulatory domain-containing protein</fullName>
    </recommendedName>
</protein>
<evidence type="ECO:0000256" key="1">
    <source>
        <dbReference type="ARBA" id="ARBA00006924"/>
    </source>
</evidence>
<dbReference type="SUPFAM" id="SSF52467">
    <property type="entry name" value="DHS-like NAD/FAD-binding domain"/>
    <property type="match status" value="1"/>
</dbReference>
<keyword evidence="2" id="KW-0808">Transferase</keyword>
<keyword evidence="10" id="KW-1185">Reference proteome</keyword>
<dbReference type="InterPro" id="IPR001789">
    <property type="entry name" value="Sig_transdc_resp-reg_receiver"/>
</dbReference>
<dbReference type="Gene3D" id="3.40.50.1220">
    <property type="entry name" value="TPP-binding domain"/>
    <property type="match status" value="1"/>
</dbReference>
<organism evidence="9 10">
    <name type="scientific">Cudoniella acicularis</name>
    <dbReference type="NCBI Taxonomy" id="354080"/>
    <lineage>
        <taxon>Eukaryota</taxon>
        <taxon>Fungi</taxon>
        <taxon>Dikarya</taxon>
        <taxon>Ascomycota</taxon>
        <taxon>Pezizomycotina</taxon>
        <taxon>Leotiomycetes</taxon>
        <taxon>Helotiales</taxon>
        <taxon>Tricladiaceae</taxon>
        <taxon>Cudoniella</taxon>
    </lineage>
</organism>
<evidence type="ECO:0000256" key="6">
    <source>
        <dbReference type="SAM" id="MobiDB-lite"/>
    </source>
</evidence>
<feature type="domain" description="Deacetylase sirtuin-type" evidence="8">
    <location>
        <begin position="186"/>
        <end position="412"/>
    </location>
</feature>
<dbReference type="GO" id="GO:0017136">
    <property type="term" value="F:histone deacetylase activity, NAD-dependent"/>
    <property type="evidence" value="ECO:0007669"/>
    <property type="project" value="TreeGrafter"/>
</dbReference>
<evidence type="ECO:0000313" key="10">
    <source>
        <dbReference type="Proteomes" id="UP000566819"/>
    </source>
</evidence>
<keyword evidence="4" id="KW-0597">Phosphoprotein</keyword>
<proteinExistence type="inferred from homology"/>
<dbReference type="InterPro" id="IPR026591">
    <property type="entry name" value="Sirtuin_cat_small_dom_sf"/>
</dbReference>
<accession>A0A8H4R8W4</accession>
<dbReference type="InterPro" id="IPR003000">
    <property type="entry name" value="Sirtuin"/>
</dbReference>
<dbReference type="OrthoDB" id="424302at2759"/>
<dbReference type="PANTHER" id="PTHR11085:SF10">
    <property type="entry name" value="NAD-DEPENDENT PROTEIN DEACYLASE SIRTUIN-5, MITOCHONDRIAL-RELATED"/>
    <property type="match status" value="1"/>
</dbReference>
<keyword evidence="3" id="KW-0520">NAD</keyword>
<evidence type="ECO:0000256" key="5">
    <source>
        <dbReference type="PROSITE-ProRule" id="PRU00236"/>
    </source>
</evidence>
<dbReference type="GO" id="GO:0070403">
    <property type="term" value="F:NAD+ binding"/>
    <property type="evidence" value="ECO:0007669"/>
    <property type="project" value="InterPro"/>
</dbReference>
<feature type="domain" description="Response regulatory" evidence="7">
    <location>
        <begin position="121"/>
        <end position="251"/>
    </location>
</feature>
<dbReference type="InterPro" id="IPR036890">
    <property type="entry name" value="HATPase_C_sf"/>
</dbReference>
<dbReference type="SUPFAM" id="SSF52172">
    <property type="entry name" value="CheY-like"/>
    <property type="match status" value="1"/>
</dbReference>
<evidence type="ECO:0008006" key="11">
    <source>
        <dbReference type="Google" id="ProtNLM"/>
    </source>
</evidence>
<dbReference type="AlphaFoldDB" id="A0A8H4R8W4"/>
<evidence type="ECO:0000259" key="7">
    <source>
        <dbReference type="PROSITE" id="PS50110"/>
    </source>
</evidence>
<comment type="caution">
    <text evidence="9">The sequence shown here is derived from an EMBL/GenBank/DDBJ whole genome shotgun (WGS) entry which is preliminary data.</text>
</comment>
<dbReference type="InterPro" id="IPR011006">
    <property type="entry name" value="CheY-like_superfamily"/>
</dbReference>
<dbReference type="InterPro" id="IPR050134">
    <property type="entry name" value="NAD-dep_sirtuin_deacylases"/>
</dbReference>
<evidence type="ECO:0000256" key="2">
    <source>
        <dbReference type="ARBA" id="ARBA00022679"/>
    </source>
</evidence>
<dbReference type="GO" id="GO:0000160">
    <property type="term" value="P:phosphorelay signal transduction system"/>
    <property type="evidence" value="ECO:0007669"/>
    <property type="project" value="InterPro"/>
</dbReference>
<gene>
    <name evidence="9" type="ORF">G7Y89_g13094</name>
</gene>
<dbReference type="Proteomes" id="UP000566819">
    <property type="component" value="Unassembled WGS sequence"/>
</dbReference>
<dbReference type="PANTHER" id="PTHR11085">
    <property type="entry name" value="NAD-DEPENDENT PROTEIN DEACYLASE SIRTUIN-5, MITOCHONDRIAL-RELATED"/>
    <property type="match status" value="1"/>
</dbReference>
<comment type="similarity">
    <text evidence="1">Belongs to the sirtuin family. Class I subfamily.</text>
</comment>
<evidence type="ECO:0000256" key="4">
    <source>
        <dbReference type="PROSITE-ProRule" id="PRU00169"/>
    </source>
</evidence>
<evidence type="ECO:0000259" key="8">
    <source>
        <dbReference type="PROSITE" id="PS50305"/>
    </source>
</evidence>
<evidence type="ECO:0000256" key="3">
    <source>
        <dbReference type="ARBA" id="ARBA00023027"/>
    </source>
</evidence>
<sequence length="412" mass="45069">MGASLENPSDSGASSVEYIRKSTSGGQDQTAKAEWGDGEIIYLTIAVKDTGHGLSEKERRNIFNLYQQASPKTHVQYNGSELEACDVEIHALKNGVKMSNVSIETNLRTPSPAPQSPKALRILVVEANFVNQKVVTKQLRKSGHVVSVANHGEEVLDFIRRLEYWVGDGKEGVNGLHGERLSVILMDLETPVMEGLTFIRYLSSSTNMLILAGAGLSASAGIPTFRGNGGYWRGHKATAISNIECFEELPALSWVYHAERRKMVIEAKPGRGHEVLAEVTRKWRGGKRKGNVKKGGGSGGVCMLTQNIDGLSEKAKHPQDRLYPLHGSLLDIKCSNKDCDYIDKDNFQDPICPALEVKDPKTSFALQPKETAPSTSKADEIASDLSTLAIKDSAKKLKSRREKTNTTTRPPT</sequence>
<feature type="region of interest" description="Disordered" evidence="6">
    <location>
        <begin position="392"/>
        <end position="412"/>
    </location>
</feature>
<dbReference type="PROSITE" id="PS50305">
    <property type="entry name" value="SIRTUIN"/>
    <property type="match status" value="1"/>
</dbReference>
<dbReference type="Gene3D" id="3.40.50.2300">
    <property type="match status" value="1"/>
</dbReference>
<reference evidence="9 10" key="1">
    <citation type="submission" date="2020-03" db="EMBL/GenBank/DDBJ databases">
        <title>Draft Genome Sequence of Cudoniella acicularis.</title>
        <authorList>
            <person name="Buettner E."/>
            <person name="Kellner H."/>
        </authorList>
    </citation>
    <scope>NUCLEOTIDE SEQUENCE [LARGE SCALE GENOMIC DNA]</scope>
    <source>
        <strain evidence="9 10">DSM 108380</strain>
    </source>
</reference>
<dbReference type="EMBL" id="JAAMPI010001470">
    <property type="protein sequence ID" value="KAF4625073.1"/>
    <property type="molecule type" value="Genomic_DNA"/>
</dbReference>
<evidence type="ECO:0000313" key="9">
    <source>
        <dbReference type="EMBL" id="KAF4625073.1"/>
    </source>
</evidence>
<feature type="modified residue" description="4-aspartylphosphate" evidence="4">
    <location>
        <position position="187"/>
    </location>
</feature>
<dbReference type="Gene3D" id="3.30.1600.10">
    <property type="entry name" value="SIR2/SIRT2 'Small Domain"/>
    <property type="match status" value="1"/>
</dbReference>
<comment type="caution">
    <text evidence="5">Lacks conserved residue(s) required for the propagation of feature annotation.</text>
</comment>
<dbReference type="Pfam" id="PF02146">
    <property type="entry name" value="SIR2"/>
    <property type="match status" value="1"/>
</dbReference>
<dbReference type="PROSITE" id="PS50110">
    <property type="entry name" value="RESPONSE_REGULATORY"/>
    <property type="match status" value="1"/>
</dbReference>
<dbReference type="GO" id="GO:0005634">
    <property type="term" value="C:nucleus"/>
    <property type="evidence" value="ECO:0007669"/>
    <property type="project" value="TreeGrafter"/>
</dbReference>
<name>A0A8H4R8W4_9HELO</name>